<sequence length="126" mass="13516">MAELAMGAIELSTFLLGVGLLHVVGAYTVDDQMPIDPVPLACTLFCIRNYKCVMVEPPDCIGCRPVPRCVQQECNTICDLPCAFLSKCVLVATDCCPKATCREMSIVISPPAQNITNESSNATTTT</sequence>
<evidence type="ECO:0000313" key="3">
    <source>
        <dbReference type="Proteomes" id="UP000024635"/>
    </source>
</evidence>
<dbReference type="EMBL" id="JARK01001362">
    <property type="protein sequence ID" value="EYC18766.1"/>
    <property type="molecule type" value="Genomic_DNA"/>
</dbReference>
<keyword evidence="1" id="KW-0732">Signal</keyword>
<name>A0A016UUW0_9BILA</name>
<evidence type="ECO:0000313" key="2">
    <source>
        <dbReference type="EMBL" id="EYC18766.1"/>
    </source>
</evidence>
<feature type="chain" id="PRO_5001492729" evidence="1">
    <location>
        <begin position="27"/>
        <end position="126"/>
    </location>
</feature>
<reference evidence="3" key="1">
    <citation type="journal article" date="2015" name="Nat. Genet.">
        <title>The genome and transcriptome of the zoonotic hookworm Ancylostoma ceylanicum identify infection-specific gene families.</title>
        <authorList>
            <person name="Schwarz E.M."/>
            <person name="Hu Y."/>
            <person name="Antoshechkin I."/>
            <person name="Miller M.M."/>
            <person name="Sternberg P.W."/>
            <person name="Aroian R.V."/>
        </authorList>
    </citation>
    <scope>NUCLEOTIDE SEQUENCE</scope>
    <source>
        <strain evidence="3">HY135</strain>
    </source>
</reference>
<evidence type="ECO:0000256" key="1">
    <source>
        <dbReference type="SAM" id="SignalP"/>
    </source>
</evidence>
<feature type="signal peptide" evidence="1">
    <location>
        <begin position="1"/>
        <end position="26"/>
    </location>
</feature>
<organism evidence="2 3">
    <name type="scientific">Ancylostoma ceylanicum</name>
    <dbReference type="NCBI Taxonomy" id="53326"/>
    <lineage>
        <taxon>Eukaryota</taxon>
        <taxon>Metazoa</taxon>
        <taxon>Ecdysozoa</taxon>
        <taxon>Nematoda</taxon>
        <taxon>Chromadorea</taxon>
        <taxon>Rhabditida</taxon>
        <taxon>Rhabditina</taxon>
        <taxon>Rhabditomorpha</taxon>
        <taxon>Strongyloidea</taxon>
        <taxon>Ancylostomatidae</taxon>
        <taxon>Ancylostomatinae</taxon>
        <taxon>Ancylostoma</taxon>
    </lineage>
</organism>
<proteinExistence type="predicted"/>
<protein>
    <submittedName>
        <fullName evidence="2">Uncharacterized protein</fullName>
    </submittedName>
</protein>
<dbReference type="AlphaFoldDB" id="A0A016UUW0"/>
<dbReference type="OrthoDB" id="5839782at2759"/>
<dbReference type="Proteomes" id="UP000024635">
    <property type="component" value="Unassembled WGS sequence"/>
</dbReference>
<accession>A0A016UUW0</accession>
<keyword evidence="3" id="KW-1185">Reference proteome</keyword>
<gene>
    <name evidence="2" type="primary">Acey_s0026.g1355</name>
    <name evidence="2" type="ORF">Y032_0026g1355</name>
</gene>
<comment type="caution">
    <text evidence="2">The sequence shown here is derived from an EMBL/GenBank/DDBJ whole genome shotgun (WGS) entry which is preliminary data.</text>
</comment>